<feature type="domain" description="Gamma-glutamylcyclotransferase AIG2-like" evidence="3">
    <location>
        <begin position="5"/>
        <end position="124"/>
    </location>
</feature>
<dbReference type="CDD" id="cd06661">
    <property type="entry name" value="GGCT_like"/>
    <property type="match status" value="1"/>
</dbReference>
<evidence type="ECO:0000313" key="4">
    <source>
        <dbReference type="EMBL" id="GAA5483497.1"/>
    </source>
</evidence>
<reference evidence="4 5" key="1">
    <citation type="submission" date="2024-02" db="EMBL/GenBank/DDBJ databases">
        <title>Haloferula sargassicola NBRC 104335.</title>
        <authorList>
            <person name="Ichikawa N."/>
            <person name="Katano-Makiyama Y."/>
            <person name="Hidaka K."/>
        </authorList>
    </citation>
    <scope>NUCLEOTIDE SEQUENCE [LARGE SCALE GENOMIC DNA]</scope>
    <source>
        <strain evidence="4 5">NBRC 104335</strain>
    </source>
</reference>
<dbReference type="Proteomes" id="UP001476282">
    <property type="component" value="Unassembled WGS sequence"/>
</dbReference>
<comment type="caution">
    <text evidence="4">The sequence shown here is derived from an EMBL/GenBank/DDBJ whole genome shotgun (WGS) entry which is preliminary data.</text>
</comment>
<evidence type="ECO:0000256" key="2">
    <source>
        <dbReference type="RuleBase" id="RU367036"/>
    </source>
</evidence>
<evidence type="ECO:0000259" key="3">
    <source>
        <dbReference type="Pfam" id="PF06094"/>
    </source>
</evidence>
<dbReference type="InterPro" id="IPR039126">
    <property type="entry name" value="GGACT"/>
</dbReference>
<accession>A0ABP9US01</accession>
<dbReference type="PANTHER" id="PTHR12510">
    <property type="entry name" value="TROPONIN C-AKIN-1 PROTEIN"/>
    <property type="match status" value="1"/>
</dbReference>
<dbReference type="Gene3D" id="3.10.490.10">
    <property type="entry name" value="Gamma-glutamyl cyclotransferase-like"/>
    <property type="match status" value="1"/>
</dbReference>
<dbReference type="SUPFAM" id="SSF110857">
    <property type="entry name" value="Gamma-glutamyl cyclotransferase-like"/>
    <property type="match status" value="1"/>
</dbReference>
<dbReference type="EMBL" id="BAABRI010000015">
    <property type="protein sequence ID" value="GAA5483497.1"/>
    <property type="molecule type" value="Genomic_DNA"/>
</dbReference>
<dbReference type="InterPro" id="IPR009288">
    <property type="entry name" value="AIG2-like_dom"/>
</dbReference>
<organism evidence="4 5">
    <name type="scientific">Haloferula sargassicola</name>
    <dbReference type="NCBI Taxonomy" id="490096"/>
    <lineage>
        <taxon>Bacteria</taxon>
        <taxon>Pseudomonadati</taxon>
        <taxon>Verrucomicrobiota</taxon>
        <taxon>Verrucomicrobiia</taxon>
        <taxon>Verrucomicrobiales</taxon>
        <taxon>Verrucomicrobiaceae</taxon>
        <taxon>Haloferula</taxon>
    </lineage>
</organism>
<dbReference type="InterPro" id="IPR013024">
    <property type="entry name" value="GGCT-like"/>
</dbReference>
<proteinExistence type="inferred from homology"/>
<sequence length="130" mass="14220">MNDVVWVYGTLRRGASNGHRMEGAEYLGPAAVHGRLFLIDTFRDFAYPALIPDADAGLVVGDAFSVPPQILAGLDDFEGEEYDRVKLSLIDPTTGKEHSLPQAWAYVWNRPVEDRQIIAGGDWIAAYGAG</sequence>
<dbReference type="InterPro" id="IPR036568">
    <property type="entry name" value="GGCT-like_sf"/>
</dbReference>
<protein>
    <recommendedName>
        <fullName evidence="2">Gamma-glutamylcyclotransferase family protein</fullName>
    </recommendedName>
</protein>
<evidence type="ECO:0000313" key="5">
    <source>
        <dbReference type="Proteomes" id="UP001476282"/>
    </source>
</evidence>
<comment type="similarity">
    <text evidence="1 2">Belongs to the gamma-glutamylcyclotransferase family.</text>
</comment>
<dbReference type="PANTHER" id="PTHR12510:SF4">
    <property type="entry name" value="GAMMA-GLUTAMYLAMINECYCLOTRANSFERASE"/>
    <property type="match status" value="1"/>
</dbReference>
<evidence type="ECO:0000256" key="1">
    <source>
        <dbReference type="ARBA" id="ARBA00008861"/>
    </source>
</evidence>
<keyword evidence="5" id="KW-1185">Reference proteome</keyword>
<dbReference type="RefSeq" id="WP_353567609.1">
    <property type="nucleotide sequence ID" value="NZ_BAABRI010000015.1"/>
</dbReference>
<dbReference type="Pfam" id="PF06094">
    <property type="entry name" value="GGACT"/>
    <property type="match status" value="1"/>
</dbReference>
<name>A0ABP9US01_9BACT</name>
<gene>
    <name evidence="4" type="primary">ytfP</name>
    <name evidence="4" type="ORF">Hsar01_02730</name>
</gene>